<gene>
    <name evidence="4" type="ORF">CSA09_00955</name>
</gene>
<organism evidence="4 5">
    <name type="scientific">Candidatus Contendibacter odensensis</name>
    <dbReference type="NCBI Taxonomy" id="1400860"/>
    <lineage>
        <taxon>Bacteria</taxon>
        <taxon>Pseudomonadati</taxon>
        <taxon>Pseudomonadota</taxon>
        <taxon>Gammaproteobacteria</taxon>
        <taxon>Candidatus Competibacteraceae</taxon>
        <taxon>Candidatus Contendibacter</taxon>
    </lineage>
</organism>
<dbReference type="Gene3D" id="3.40.50.1460">
    <property type="match status" value="1"/>
</dbReference>
<dbReference type="GO" id="GO:0008234">
    <property type="term" value="F:cysteine-type peptidase activity"/>
    <property type="evidence" value="ECO:0007669"/>
    <property type="project" value="InterPro"/>
</dbReference>
<proteinExistence type="predicted"/>
<dbReference type="SUPFAM" id="SSF52129">
    <property type="entry name" value="Caspase-like"/>
    <property type="match status" value="1"/>
</dbReference>
<evidence type="ECO:0000259" key="3">
    <source>
        <dbReference type="Pfam" id="PF01364"/>
    </source>
</evidence>
<dbReference type="EMBL" id="PDTV01000004">
    <property type="protein sequence ID" value="PIE83471.1"/>
    <property type="molecule type" value="Genomic_DNA"/>
</dbReference>
<dbReference type="Gene3D" id="3.40.50.10390">
    <property type="entry name" value="Gingipain r, domain 1"/>
    <property type="match status" value="1"/>
</dbReference>
<comment type="caution">
    <text evidence="4">The sequence shown here is derived from an EMBL/GenBank/DDBJ whole genome shotgun (WGS) entry which is preliminary data.</text>
</comment>
<dbReference type="PROSITE" id="PS51257">
    <property type="entry name" value="PROKAR_LIPOPROTEIN"/>
    <property type="match status" value="1"/>
</dbReference>
<evidence type="ECO:0000256" key="2">
    <source>
        <dbReference type="SAM" id="SignalP"/>
    </source>
</evidence>
<keyword evidence="1 2" id="KW-0732">Signal</keyword>
<feature type="chain" id="PRO_5013875949" description="Gingipain domain-containing protein" evidence="2">
    <location>
        <begin position="24"/>
        <end position="1159"/>
    </location>
</feature>
<reference evidence="4 5" key="1">
    <citation type="submission" date="2017-10" db="EMBL/GenBank/DDBJ databases">
        <title>Novel microbial diversity and functional potential in the marine mammal oral microbiome.</title>
        <authorList>
            <person name="Dudek N.K."/>
            <person name="Sun C.L."/>
            <person name="Burstein D."/>
            <person name="Kantor R.S."/>
            <person name="Aliaga Goltsman D.S."/>
            <person name="Bik E.M."/>
            <person name="Thomas B.C."/>
            <person name="Banfield J.F."/>
            <person name="Relman D.A."/>
        </authorList>
    </citation>
    <scope>NUCLEOTIDE SEQUENCE [LARGE SCALE GENOMIC DNA]</scope>
    <source>
        <strain evidence="4">DOLJORAL78_50_517</strain>
    </source>
</reference>
<dbReference type="InterPro" id="IPR029031">
    <property type="entry name" value="Gingipain_N_sf"/>
</dbReference>
<dbReference type="AlphaFoldDB" id="A0A2G6PFX8"/>
<evidence type="ECO:0000313" key="4">
    <source>
        <dbReference type="EMBL" id="PIE83471.1"/>
    </source>
</evidence>
<dbReference type="InterPro" id="IPR001769">
    <property type="entry name" value="Gingipain"/>
</dbReference>
<feature type="signal peptide" evidence="2">
    <location>
        <begin position="1"/>
        <end position="23"/>
    </location>
</feature>
<feature type="domain" description="Gingipain" evidence="3">
    <location>
        <begin position="826"/>
        <end position="1157"/>
    </location>
</feature>
<name>A0A2G6PFX8_9GAMM</name>
<dbReference type="InterPro" id="IPR029030">
    <property type="entry name" value="Caspase-like_dom_sf"/>
</dbReference>
<dbReference type="Pfam" id="PF01364">
    <property type="entry name" value="Peptidase_C25"/>
    <property type="match status" value="1"/>
</dbReference>
<protein>
    <recommendedName>
        <fullName evidence="3">Gingipain domain-containing protein</fullName>
    </recommendedName>
</protein>
<evidence type="ECO:0000256" key="1">
    <source>
        <dbReference type="ARBA" id="ARBA00022729"/>
    </source>
</evidence>
<dbReference type="GO" id="GO:0006508">
    <property type="term" value="P:proteolysis"/>
    <property type="evidence" value="ECO:0007669"/>
    <property type="project" value="InterPro"/>
</dbReference>
<accession>A0A2G6PFX8</accession>
<evidence type="ECO:0000313" key="5">
    <source>
        <dbReference type="Proteomes" id="UP000229278"/>
    </source>
</evidence>
<sequence length="1159" mass="126271">MNKYTFLQVICIGVIGCAVPALSVAVDYDFSEYGFQQALDNAADTQNCLVFADNPGVNTASNSYEANVHDDNDIMTEWTAINPAPVGDQADYRITTTITNVNGHGNLYGIGGTSNRITTSEGGHCKDTSSMDELFIRYDDGTENIRSQKRIDTNPDSSTGDLISNSVTVEFISPEAVFYSDDIVVSYSSGNTAGKAFESTVVVFLDEAGAEIGSYTYNGYHSNGNPATNTPGDGTAAITASSEVFTAADPGVVNMADPCNPASGTDGANDNHNVTASDYVGSGVRLGGYRIITYLEDVALVDSDSGTAGCQGVFGNNTTTNTQFINRATGMQVPDTLPVTLSYMHAEQSSSGLRIRWRTVAEIDNIGFNLYGDLAGHWVQLNDHLVASAAINSLEEQSYTILLPGQPISRIQLEDVATNGRRQRHGPFTVNQEYGESRRARRINWRQQRRVLAGERRLKLSAGTHTNARLDVSKSGLQQIEHADLLAAGVDLSGIKHQRIGISDQGRAIARWISDPDGDGRWSSGDRLSFIGTVQKTLYSAKNSYILHSDGRKVHRAEQRHLKAKGSLNKVVRRHYSHEPNSQYSFAALGADPWYDTDIRAIRGPVTLNRHFDLDGYIDAPATLVIEGWGVTDFPGNQPDHHLIVSLNNVVITAECWVDGVMAKHMDDGCWFDGHRAFQIRAELPAGLLRARANTLRIDLPHDLAVRPPVGWSEAYDIIALDRFSIDYAADTRLTNANAWSTVVAAGEYVLLDVGQAGKNAVTVWAQNGTARQAYIAQVEQRDNKYLLPAAKNEARHFWVTRQAERPEIHAGVPGALKRTARKTNYLIITHPFFQGSALQELVSLQQARGYRVEVVDVERIYAAYSDHQPSAAAIDAFIDASAVRGRLDKVLLLGGSCRDTLGYENSACVDYVPTHYLAVGSLVTYAPSDTLYGDIDGDHIPDLAVGRWPLRTRDDLSRLLNKQYEYQADHSGLFVSGTDGFGVPHGDMSAALTDWSVDYSSMDDQGERVRQRLLDAFNDPQGIGLISMLGHTSYAVWNFNPILLRGSDAANLTGAPTVVTQWGCWNSYFVHPAYDTLAQALLLDSTAGAVATVGSSSLGNLNSYITLGRVFFEKLDQGGELGEILLSAQREIAQARPGLIEELLIINNLGDPALQMGH</sequence>
<dbReference type="Proteomes" id="UP000229278">
    <property type="component" value="Unassembled WGS sequence"/>
</dbReference>